<dbReference type="InterPro" id="IPR012677">
    <property type="entry name" value="Nucleotide-bd_a/b_plait_sf"/>
</dbReference>
<protein>
    <submittedName>
        <fullName evidence="7">MKI67 FHA domain-interacting nucleolar phosphoprotein-like</fullName>
    </submittedName>
</protein>
<gene>
    <name evidence="7" type="primary">LOC105429189</name>
</gene>
<dbReference type="GeneID" id="105429189"/>
<evidence type="ECO:0000256" key="2">
    <source>
        <dbReference type="ARBA" id="ARBA00022884"/>
    </source>
</evidence>
<organism evidence="6 7">
    <name type="scientific">Pogonomyrmex barbatus</name>
    <name type="common">red harvester ant</name>
    <dbReference type="NCBI Taxonomy" id="144034"/>
    <lineage>
        <taxon>Eukaryota</taxon>
        <taxon>Metazoa</taxon>
        <taxon>Ecdysozoa</taxon>
        <taxon>Arthropoda</taxon>
        <taxon>Hexapoda</taxon>
        <taxon>Insecta</taxon>
        <taxon>Pterygota</taxon>
        <taxon>Neoptera</taxon>
        <taxon>Endopterygota</taxon>
        <taxon>Hymenoptera</taxon>
        <taxon>Apocrita</taxon>
        <taxon>Aculeata</taxon>
        <taxon>Formicoidea</taxon>
        <taxon>Formicidae</taxon>
        <taxon>Myrmicinae</taxon>
        <taxon>Pogonomyrmex</taxon>
    </lineage>
</organism>
<evidence type="ECO:0000313" key="6">
    <source>
        <dbReference type="Proteomes" id="UP000504615"/>
    </source>
</evidence>
<dbReference type="SMART" id="SM00360">
    <property type="entry name" value="RRM"/>
    <property type="match status" value="1"/>
</dbReference>
<accession>A0A6I9WLD3</accession>
<dbReference type="InterPro" id="IPR000504">
    <property type="entry name" value="RRM_dom"/>
</dbReference>
<reference evidence="7" key="1">
    <citation type="submission" date="2025-08" db="UniProtKB">
        <authorList>
            <consortium name="RefSeq"/>
        </authorList>
    </citation>
    <scope>IDENTIFICATION</scope>
</reference>
<keyword evidence="6" id="KW-1185">Reference proteome</keyword>
<evidence type="ECO:0000256" key="1">
    <source>
        <dbReference type="ARBA" id="ARBA00004604"/>
    </source>
</evidence>
<proteinExistence type="predicted"/>
<evidence type="ECO:0000256" key="4">
    <source>
        <dbReference type="PROSITE-ProRule" id="PRU00176"/>
    </source>
</evidence>
<dbReference type="CDD" id="cd12307">
    <property type="entry name" value="RRM_NIFK_like"/>
    <property type="match status" value="1"/>
</dbReference>
<comment type="subcellular location">
    <subcellularLocation>
        <location evidence="1">Nucleus</location>
        <location evidence="1">Nucleolus</location>
    </subcellularLocation>
</comment>
<dbReference type="AlphaFoldDB" id="A0A6I9WLD3"/>
<keyword evidence="2 4" id="KW-0694">RNA-binding</keyword>
<keyword evidence="3" id="KW-0539">Nucleus</keyword>
<dbReference type="SUPFAM" id="SSF54928">
    <property type="entry name" value="RNA-binding domain, RBD"/>
    <property type="match status" value="1"/>
</dbReference>
<dbReference type="OrthoDB" id="21467at2759"/>
<name>A0A6I9WLD3_9HYME</name>
<dbReference type="GO" id="GO:0005730">
    <property type="term" value="C:nucleolus"/>
    <property type="evidence" value="ECO:0007669"/>
    <property type="project" value="UniProtKB-SubCell"/>
</dbReference>
<dbReference type="GO" id="GO:0003723">
    <property type="term" value="F:RNA binding"/>
    <property type="evidence" value="ECO:0007669"/>
    <property type="project" value="UniProtKB-UniRule"/>
</dbReference>
<evidence type="ECO:0000313" key="7">
    <source>
        <dbReference type="RefSeq" id="XP_011640304.1"/>
    </source>
</evidence>
<dbReference type="RefSeq" id="XP_011640304.1">
    <property type="nucleotide sequence ID" value="XM_011642002.2"/>
</dbReference>
<dbReference type="PROSITE" id="PS50102">
    <property type="entry name" value="RRM"/>
    <property type="match status" value="1"/>
</dbReference>
<sequence>MKIKKENTTSKKSIKNIVKNKQTILKPRARVNLDKAVKNVKNILKEKRSQAEVTEKKEVNLRKPRVKQFKAQKSENKGIVYVGHIPHGFYEEQMKDYFQQFGKVLRVRVARSQKTGRSRGYGYVEFAYPEVAKIAADTMNNYLMCGRLLKVTYIPPEKQHFGFFSGANWSEDEYPKLKNRRKATLGRNRLQSAENHKKYVKRSLRKLSTLESKLKEKGISIKFQPIDVPET</sequence>
<evidence type="ECO:0000256" key="3">
    <source>
        <dbReference type="ARBA" id="ARBA00023242"/>
    </source>
</evidence>
<dbReference type="Proteomes" id="UP000504615">
    <property type="component" value="Unplaced"/>
</dbReference>
<dbReference type="Gene3D" id="3.30.70.330">
    <property type="match status" value="1"/>
</dbReference>
<evidence type="ECO:0000259" key="5">
    <source>
        <dbReference type="PROSITE" id="PS50102"/>
    </source>
</evidence>
<dbReference type="InterPro" id="IPR035979">
    <property type="entry name" value="RBD_domain_sf"/>
</dbReference>
<dbReference type="PANTHER" id="PTHR46754">
    <property type="entry name" value="MKI67 FHA DOMAIN-INTERACTING NUCLEOLAR PHOSPHOPROTEIN"/>
    <property type="match status" value="1"/>
</dbReference>
<dbReference type="Pfam" id="PF00076">
    <property type="entry name" value="RRM_1"/>
    <property type="match status" value="1"/>
</dbReference>
<feature type="domain" description="RRM" evidence="5">
    <location>
        <begin position="78"/>
        <end position="156"/>
    </location>
</feature>
<dbReference type="KEGG" id="pbar:105429189"/>